<dbReference type="SMART" id="SM00326">
    <property type="entry name" value="SH3"/>
    <property type="match status" value="1"/>
</dbReference>
<dbReference type="InterPro" id="IPR036892">
    <property type="entry name" value="L27_dom_sf"/>
</dbReference>
<keyword evidence="2 3" id="KW-0728">SH3 domain</keyword>
<feature type="domain" description="L27" evidence="7">
    <location>
        <begin position="77"/>
        <end position="133"/>
    </location>
</feature>
<dbReference type="EMBL" id="JAJJHW010001127">
    <property type="protein sequence ID" value="KAH8376779.1"/>
    <property type="molecule type" value="Genomic_DNA"/>
</dbReference>
<dbReference type="PROSITE" id="PS50002">
    <property type="entry name" value="SH3"/>
    <property type="match status" value="1"/>
</dbReference>
<dbReference type="PROSITE" id="PS51022">
    <property type="entry name" value="L27"/>
    <property type="match status" value="1"/>
</dbReference>
<organism evidence="8 9">
    <name type="scientific">Drosophila rubida</name>
    <dbReference type="NCBI Taxonomy" id="30044"/>
    <lineage>
        <taxon>Eukaryota</taxon>
        <taxon>Metazoa</taxon>
        <taxon>Ecdysozoa</taxon>
        <taxon>Arthropoda</taxon>
        <taxon>Hexapoda</taxon>
        <taxon>Insecta</taxon>
        <taxon>Pterygota</taxon>
        <taxon>Neoptera</taxon>
        <taxon>Endopterygota</taxon>
        <taxon>Diptera</taxon>
        <taxon>Brachycera</taxon>
        <taxon>Muscomorpha</taxon>
        <taxon>Ephydroidea</taxon>
        <taxon>Drosophilidae</taxon>
        <taxon>Drosophila</taxon>
    </lineage>
</organism>
<dbReference type="InterPro" id="IPR008144">
    <property type="entry name" value="Guanylate_kin-like_dom"/>
</dbReference>
<feature type="domain" description="SH3" evidence="4">
    <location>
        <begin position="280"/>
        <end position="350"/>
    </location>
</feature>
<comment type="caution">
    <text evidence="8">The sequence shown here is derived from an EMBL/GenBank/DDBJ whole genome shotgun (WGS) entry which is preliminary data.</text>
</comment>
<dbReference type="GO" id="GO:0030054">
    <property type="term" value="C:cell junction"/>
    <property type="evidence" value="ECO:0007669"/>
    <property type="project" value="UniProtKB-ARBA"/>
</dbReference>
<proteinExistence type="inferred from homology"/>
<evidence type="ECO:0000313" key="9">
    <source>
        <dbReference type="Proteomes" id="UP001200034"/>
    </source>
</evidence>
<evidence type="ECO:0000256" key="1">
    <source>
        <dbReference type="ARBA" id="ARBA00007014"/>
    </source>
</evidence>
<dbReference type="PROSITE" id="PS00856">
    <property type="entry name" value="GUANYLATE_KINASE_1"/>
    <property type="match status" value="1"/>
</dbReference>
<feature type="domain" description="Guanylate kinase-like" evidence="5">
    <location>
        <begin position="406"/>
        <end position="618"/>
    </location>
</feature>
<dbReference type="SUPFAM" id="SSF101288">
    <property type="entry name" value="L27 domain"/>
    <property type="match status" value="1"/>
</dbReference>
<dbReference type="InterPro" id="IPR050716">
    <property type="entry name" value="MAGUK"/>
</dbReference>
<dbReference type="InterPro" id="IPR014775">
    <property type="entry name" value="L27_C"/>
</dbReference>
<dbReference type="InterPro" id="IPR027417">
    <property type="entry name" value="P-loop_NTPase"/>
</dbReference>
<dbReference type="CDD" id="cd11862">
    <property type="entry name" value="SH3_MPP"/>
    <property type="match status" value="1"/>
</dbReference>
<dbReference type="SUPFAM" id="SSF50044">
    <property type="entry name" value="SH3-domain"/>
    <property type="match status" value="1"/>
</dbReference>
<evidence type="ECO:0000313" key="8">
    <source>
        <dbReference type="EMBL" id="KAH8376779.1"/>
    </source>
</evidence>
<evidence type="ECO:0000256" key="3">
    <source>
        <dbReference type="PROSITE-ProRule" id="PRU00192"/>
    </source>
</evidence>
<dbReference type="InterPro" id="IPR001452">
    <property type="entry name" value="SH3_domain"/>
</dbReference>
<evidence type="ECO:0008006" key="10">
    <source>
        <dbReference type="Google" id="ProtNLM"/>
    </source>
</evidence>
<dbReference type="SMART" id="SM00072">
    <property type="entry name" value="GuKc"/>
    <property type="match status" value="1"/>
</dbReference>
<evidence type="ECO:0000259" key="6">
    <source>
        <dbReference type="PROSITE" id="PS50106"/>
    </source>
</evidence>
<dbReference type="PROSITE" id="PS50106">
    <property type="entry name" value="PDZ"/>
    <property type="match status" value="1"/>
</dbReference>
<dbReference type="InterPro" id="IPR008145">
    <property type="entry name" value="GK/Ca_channel_bsu"/>
</dbReference>
<dbReference type="Pfam" id="PF00595">
    <property type="entry name" value="PDZ"/>
    <property type="match status" value="1"/>
</dbReference>
<dbReference type="InterPro" id="IPR001478">
    <property type="entry name" value="PDZ"/>
</dbReference>
<name>A0AAD4K626_9MUSC</name>
<dbReference type="Pfam" id="PF00625">
    <property type="entry name" value="Guanylate_kin"/>
    <property type="match status" value="1"/>
</dbReference>
<dbReference type="AlphaFoldDB" id="A0AAD4K626"/>
<dbReference type="Pfam" id="PF00018">
    <property type="entry name" value="SH3_1"/>
    <property type="match status" value="1"/>
</dbReference>
<keyword evidence="9" id="KW-1185">Reference proteome</keyword>
<dbReference type="FunFam" id="2.30.30.40:FF:000069">
    <property type="entry name" value="MAGUK p55 subfamily member 6"/>
    <property type="match status" value="1"/>
</dbReference>
<dbReference type="CDD" id="cd10832">
    <property type="entry name" value="PDZ_MPP6-MPP2-like"/>
    <property type="match status" value="1"/>
</dbReference>
<dbReference type="Gene3D" id="2.30.42.10">
    <property type="match status" value="1"/>
</dbReference>
<evidence type="ECO:0000259" key="4">
    <source>
        <dbReference type="PROSITE" id="PS50002"/>
    </source>
</evidence>
<protein>
    <recommendedName>
        <fullName evidence="10">MAGUK p55 subfamily member 6</fullName>
    </recommendedName>
</protein>
<dbReference type="InterPro" id="IPR004172">
    <property type="entry name" value="L27_dom"/>
</dbReference>
<dbReference type="SUPFAM" id="SSF50156">
    <property type="entry name" value="PDZ domain-like"/>
    <property type="match status" value="1"/>
</dbReference>
<accession>A0AAD4K626</accession>
<evidence type="ECO:0000259" key="5">
    <source>
        <dbReference type="PROSITE" id="PS50052"/>
    </source>
</evidence>
<dbReference type="InterPro" id="IPR020590">
    <property type="entry name" value="Guanylate_kinase_CS"/>
</dbReference>
<feature type="domain" description="PDZ" evidence="6">
    <location>
        <begin position="172"/>
        <end position="251"/>
    </location>
</feature>
<dbReference type="CDD" id="cd00071">
    <property type="entry name" value="GMPK"/>
    <property type="match status" value="1"/>
</dbReference>
<dbReference type="PANTHER" id="PTHR23122">
    <property type="entry name" value="MEMBRANE-ASSOCIATED GUANYLATE KINASE MAGUK"/>
    <property type="match status" value="1"/>
</dbReference>
<dbReference type="Gene3D" id="3.40.50.300">
    <property type="entry name" value="P-loop containing nucleotide triphosphate hydrolases"/>
    <property type="match status" value="1"/>
</dbReference>
<dbReference type="SUPFAM" id="SSF52540">
    <property type="entry name" value="P-loop containing nucleoside triphosphate hydrolases"/>
    <property type="match status" value="1"/>
</dbReference>
<dbReference type="Proteomes" id="UP001200034">
    <property type="component" value="Unassembled WGS sequence"/>
</dbReference>
<dbReference type="Gene3D" id="1.10.287.650">
    <property type="entry name" value="L27 domain"/>
    <property type="match status" value="1"/>
</dbReference>
<dbReference type="SMART" id="SM00228">
    <property type="entry name" value="PDZ"/>
    <property type="match status" value="1"/>
</dbReference>
<dbReference type="PROSITE" id="PS50052">
    <property type="entry name" value="GUANYLATE_KINASE_2"/>
    <property type="match status" value="1"/>
</dbReference>
<gene>
    <name evidence="8" type="ORF">KR093_001329</name>
</gene>
<evidence type="ECO:0000259" key="7">
    <source>
        <dbReference type="PROSITE" id="PS51022"/>
    </source>
</evidence>
<dbReference type="InterPro" id="IPR036034">
    <property type="entry name" value="PDZ_sf"/>
</dbReference>
<comment type="similarity">
    <text evidence="1">Belongs to the MAGUK family.</text>
</comment>
<dbReference type="Gene3D" id="2.30.30.40">
    <property type="entry name" value="SH3 Domains"/>
    <property type="match status" value="1"/>
</dbReference>
<reference evidence="8" key="1">
    <citation type="journal article" date="2021" name="Mol. Ecol. Resour.">
        <title>Phylogenomic analyses of the genus Drosophila reveals genomic signals of climate adaptation.</title>
        <authorList>
            <person name="Li F."/>
            <person name="Rane R.V."/>
            <person name="Luria V."/>
            <person name="Xiong Z."/>
            <person name="Chen J."/>
            <person name="Li Z."/>
            <person name="Catullo R.A."/>
            <person name="Griffin P.C."/>
            <person name="Schiffer M."/>
            <person name="Pearce S."/>
            <person name="Lee S.F."/>
            <person name="McElroy K."/>
            <person name="Stocker A."/>
            <person name="Shirriffs J."/>
            <person name="Cockerell F."/>
            <person name="Coppin C."/>
            <person name="Sgro C.M."/>
            <person name="Karger A."/>
            <person name="Cain J.W."/>
            <person name="Weber J.A."/>
            <person name="Santpere G."/>
            <person name="Kirschner M.W."/>
            <person name="Hoffmann A.A."/>
            <person name="Oakeshott J.G."/>
            <person name="Zhang G."/>
        </authorList>
    </citation>
    <scope>NUCLEOTIDE SEQUENCE</scope>
    <source>
        <strain evidence="8">BGI-SZ-2011g</strain>
    </source>
</reference>
<sequence>MVRWSARSRRARQDQVELLASNNKIGEDDTDNAAYRNSADLSDTDEIFLKGLLLSNPSTPHKELMLNPTEPQPVPAFLPAHLNNKPICDDIIRKFSPSRRLESRELAKLLAQPHFRALLRAHDEIGHLYEQRLKAVGGSITKLEVTSQRQLGGYLFTEDILNSKMPVETIKMVGLRRDPKQPLGLTVEVDEYKQLVVARILAGGVIDKQGMLHVGDVILEVNGTPVRSADELQVEVSRAKENLTLKIGPNVDEEIKSGRYTVSGGQVKQNGITNLESGKKLTCYMRALFTYNPSEDTLLPCRDIGLPFKSGDILQIINVKDPNWWQAKNITAESDKIGLVPSQELEERRKAFVAPEADYVHKIGICGTRISKRKRKTMYRSVANCEFDKAELLLYEEVTRMPPFRRKTLVLIGVSGVGRRTLKNRLINSDVDKFGAVIPHTSRPKRALEENGVSYWFMDREEMDESIKQNEFLEYGEHNGNLYGTSLQSIKDVINSGRMCILDCAPNSLKVLHNSQELMPFVIFIAAPGMEQLKTIYADRRATGSNRNLSFDRQSSIRFSSRRARTLESLASLYEDDDLVSTVEESTFVQRKYEKYFDMVIVNEDFDETFRQVVETLDQMSHEEQWVPVNWIY</sequence>
<dbReference type="Pfam" id="PF02828">
    <property type="entry name" value="L27"/>
    <property type="match status" value="1"/>
</dbReference>
<dbReference type="InterPro" id="IPR036028">
    <property type="entry name" value="SH3-like_dom_sf"/>
</dbReference>
<evidence type="ECO:0000256" key="2">
    <source>
        <dbReference type="ARBA" id="ARBA00022443"/>
    </source>
</evidence>